<reference evidence="5" key="1">
    <citation type="submission" date="2018-06" db="EMBL/GenBank/DDBJ databases">
        <authorList>
            <person name="Zhirakovskaya E."/>
        </authorList>
    </citation>
    <scope>NUCLEOTIDE SEQUENCE</scope>
</reference>
<evidence type="ECO:0000256" key="2">
    <source>
        <dbReference type="ARBA" id="ARBA00022617"/>
    </source>
</evidence>
<dbReference type="EMBL" id="UOEO01000155">
    <property type="protein sequence ID" value="VAW21064.1"/>
    <property type="molecule type" value="Genomic_DNA"/>
</dbReference>
<dbReference type="SUPFAM" id="SSF46458">
    <property type="entry name" value="Globin-like"/>
    <property type="match status" value="1"/>
</dbReference>
<keyword evidence="1" id="KW-0813">Transport</keyword>
<evidence type="ECO:0000256" key="1">
    <source>
        <dbReference type="ARBA" id="ARBA00022448"/>
    </source>
</evidence>
<dbReference type="GO" id="GO:0046872">
    <property type="term" value="F:metal ion binding"/>
    <property type="evidence" value="ECO:0007669"/>
    <property type="project" value="UniProtKB-KW"/>
</dbReference>
<dbReference type="InterPro" id="IPR012292">
    <property type="entry name" value="Globin/Proto"/>
</dbReference>
<dbReference type="Pfam" id="PF01152">
    <property type="entry name" value="Bac_globin"/>
    <property type="match status" value="1"/>
</dbReference>
<keyword evidence="4" id="KW-0408">Iron</keyword>
<evidence type="ECO:0000256" key="4">
    <source>
        <dbReference type="ARBA" id="ARBA00023004"/>
    </source>
</evidence>
<dbReference type="GO" id="GO:0019825">
    <property type="term" value="F:oxygen binding"/>
    <property type="evidence" value="ECO:0007669"/>
    <property type="project" value="InterPro"/>
</dbReference>
<keyword evidence="2" id="KW-0349">Heme</keyword>
<protein>
    <submittedName>
        <fullName evidence="5">Truncated hemoglobins</fullName>
    </submittedName>
</protein>
<dbReference type="InterPro" id="IPR009050">
    <property type="entry name" value="Globin-like_sf"/>
</dbReference>
<dbReference type="CDD" id="cd08916">
    <property type="entry name" value="TrHb3_P"/>
    <property type="match status" value="1"/>
</dbReference>
<evidence type="ECO:0000256" key="3">
    <source>
        <dbReference type="ARBA" id="ARBA00022723"/>
    </source>
</evidence>
<keyword evidence="3" id="KW-0479">Metal-binding</keyword>
<dbReference type="AlphaFoldDB" id="A0A3B0ULE8"/>
<gene>
    <name evidence="5" type="ORF">MNBD_ALPHA12-1584</name>
</gene>
<dbReference type="InterPro" id="IPR001486">
    <property type="entry name" value="Hemoglobin_trunc"/>
</dbReference>
<proteinExistence type="predicted"/>
<dbReference type="Gene3D" id="1.10.490.10">
    <property type="entry name" value="Globins"/>
    <property type="match status" value="1"/>
</dbReference>
<accession>A0A3B0ULE8</accession>
<organism evidence="5">
    <name type="scientific">hydrothermal vent metagenome</name>
    <dbReference type="NCBI Taxonomy" id="652676"/>
    <lineage>
        <taxon>unclassified sequences</taxon>
        <taxon>metagenomes</taxon>
        <taxon>ecological metagenomes</taxon>
    </lineage>
</organism>
<name>A0A3B0ULE8_9ZZZZ</name>
<evidence type="ECO:0000313" key="5">
    <source>
        <dbReference type="EMBL" id="VAW21064.1"/>
    </source>
</evidence>
<dbReference type="GO" id="GO:0020037">
    <property type="term" value="F:heme binding"/>
    <property type="evidence" value="ECO:0007669"/>
    <property type="project" value="InterPro"/>
</dbReference>
<sequence>MIQPDRFLNMEGLKMSKFVVRSADQRRADIQERARIIGVDEAYISTLVGIFYQRIRKDEVLGPIFNEAIDDWGPHLEKMKKFWSAVALNTGAYSGRPVPAHQKLSSVTSDHFARWLALFKETLEDTAPTPQAVDYFMERAERIAKSLQLATVTNPPQRSS</sequence>